<keyword evidence="2" id="KW-1185">Reference proteome</keyword>
<name>A0ABS8SE35_DATST</name>
<organism evidence="1 2">
    <name type="scientific">Datura stramonium</name>
    <name type="common">Jimsonweed</name>
    <name type="synonym">Common thornapple</name>
    <dbReference type="NCBI Taxonomy" id="4076"/>
    <lineage>
        <taxon>Eukaryota</taxon>
        <taxon>Viridiplantae</taxon>
        <taxon>Streptophyta</taxon>
        <taxon>Embryophyta</taxon>
        <taxon>Tracheophyta</taxon>
        <taxon>Spermatophyta</taxon>
        <taxon>Magnoliopsida</taxon>
        <taxon>eudicotyledons</taxon>
        <taxon>Gunneridae</taxon>
        <taxon>Pentapetalae</taxon>
        <taxon>asterids</taxon>
        <taxon>lamiids</taxon>
        <taxon>Solanales</taxon>
        <taxon>Solanaceae</taxon>
        <taxon>Solanoideae</taxon>
        <taxon>Datureae</taxon>
        <taxon>Datura</taxon>
    </lineage>
</organism>
<evidence type="ECO:0000313" key="1">
    <source>
        <dbReference type="EMBL" id="MCD7457131.1"/>
    </source>
</evidence>
<sequence length="112" mass="12333">MCGGKRRRATGGRKMEVLRWFSEIWSAVVGGFGDTVVLGWCTGKEGEERKMEERVVSTSFGCSSELMEGTVRFAGGAGWRGKRGEKVEGGQAAVEVGEGEENEKFFRVLGYW</sequence>
<dbReference type="Proteomes" id="UP000823775">
    <property type="component" value="Unassembled WGS sequence"/>
</dbReference>
<accession>A0ABS8SE35</accession>
<reference evidence="1 2" key="1">
    <citation type="journal article" date="2021" name="BMC Genomics">
        <title>Datura genome reveals duplications of psychoactive alkaloid biosynthetic genes and high mutation rate following tissue culture.</title>
        <authorList>
            <person name="Rajewski A."/>
            <person name="Carter-House D."/>
            <person name="Stajich J."/>
            <person name="Litt A."/>
        </authorList>
    </citation>
    <scope>NUCLEOTIDE SEQUENCE [LARGE SCALE GENOMIC DNA]</scope>
    <source>
        <strain evidence="1">AR-01</strain>
    </source>
</reference>
<gene>
    <name evidence="1" type="ORF">HAX54_034288</name>
</gene>
<comment type="caution">
    <text evidence="1">The sequence shown here is derived from an EMBL/GenBank/DDBJ whole genome shotgun (WGS) entry which is preliminary data.</text>
</comment>
<evidence type="ECO:0000313" key="2">
    <source>
        <dbReference type="Proteomes" id="UP000823775"/>
    </source>
</evidence>
<dbReference type="EMBL" id="JACEIK010000442">
    <property type="protein sequence ID" value="MCD7457131.1"/>
    <property type="molecule type" value="Genomic_DNA"/>
</dbReference>
<proteinExistence type="predicted"/>
<protein>
    <submittedName>
        <fullName evidence="1">Uncharacterized protein</fullName>
    </submittedName>
</protein>